<dbReference type="AlphaFoldDB" id="A0A9P0AS70"/>
<evidence type="ECO:0000256" key="3">
    <source>
        <dbReference type="ARBA" id="ARBA00023002"/>
    </source>
</evidence>
<keyword evidence="7" id="KW-0732">Signal</keyword>
<dbReference type="Gene3D" id="3.20.20.100">
    <property type="entry name" value="NADP-dependent oxidoreductase domain"/>
    <property type="match status" value="1"/>
</dbReference>
<feature type="active site" description="Proton donor" evidence="4">
    <location>
        <position position="77"/>
    </location>
</feature>
<dbReference type="PIRSF" id="PIRSF000097">
    <property type="entry name" value="AKR"/>
    <property type="match status" value="1"/>
</dbReference>
<dbReference type="GO" id="GO:0016616">
    <property type="term" value="F:oxidoreductase activity, acting on the CH-OH group of donors, NAD or NADP as acceptor"/>
    <property type="evidence" value="ECO:0007669"/>
    <property type="project" value="UniProtKB-ARBA"/>
</dbReference>
<dbReference type="InterPro" id="IPR023210">
    <property type="entry name" value="NADP_OxRdtase_dom"/>
</dbReference>
<evidence type="ECO:0000256" key="7">
    <source>
        <dbReference type="SAM" id="SignalP"/>
    </source>
</evidence>
<comment type="similarity">
    <text evidence="1">Belongs to the aldo/keto reductase family.</text>
</comment>
<feature type="site" description="Lowers pKa of active site Tyr" evidence="6">
    <location>
        <position position="106"/>
    </location>
</feature>
<feature type="domain" description="NADP-dependent oxidoreductase" evidence="8">
    <location>
        <begin position="44"/>
        <end position="292"/>
    </location>
</feature>
<dbReference type="PRINTS" id="PR00069">
    <property type="entry name" value="ALDKETRDTASE"/>
</dbReference>
<dbReference type="PANTHER" id="PTHR43827">
    <property type="entry name" value="2,5-DIKETO-D-GLUCONIC ACID REDUCTASE"/>
    <property type="match status" value="1"/>
</dbReference>
<dbReference type="InterPro" id="IPR020471">
    <property type="entry name" value="AKR"/>
</dbReference>
<sequence>MYNLRNIIFLLVCLQTIKFCYCKETLAKDLKFKLKSGDLMPMVGLGTSRIKEKENVEDVLDKAFAAGYRLIDTAKLYGNEIYIGEALKILLPKHNLTRRDIFITTKLAPEDLGDKAYEALKDSIQKLNTEYVDLYLIHWPGAADNLNNSIKRDKTWELLAKGVKDGLARNIGVSNFNIRHLNQLLKNDFGVRPAVNQVEWHPNYHQDDLKKFLDKEGILLQAYSSLGGSSNDNLRKNEKVKEIGKKLGKSPVQVLLKWSLQQNNAVIPKATSQKHLEENIDLNFVIPEKDMIILNTFSQKKNSWNSEDID</sequence>
<evidence type="ECO:0000256" key="4">
    <source>
        <dbReference type="PIRSR" id="PIRSR000097-1"/>
    </source>
</evidence>
<reference evidence="9" key="1">
    <citation type="submission" date="2021-12" db="EMBL/GenBank/DDBJ databases">
        <authorList>
            <person name="King R."/>
        </authorList>
    </citation>
    <scope>NUCLEOTIDE SEQUENCE</scope>
</reference>
<keyword evidence="10" id="KW-1185">Reference proteome</keyword>
<proteinExistence type="inferred from homology"/>
<feature type="chain" id="PRO_5040452883" description="NADP-dependent oxidoreductase domain-containing protein" evidence="7">
    <location>
        <begin position="23"/>
        <end position="310"/>
    </location>
</feature>
<dbReference type="Pfam" id="PF00248">
    <property type="entry name" value="Aldo_ket_red"/>
    <property type="match status" value="1"/>
</dbReference>
<dbReference type="OrthoDB" id="416253at2759"/>
<evidence type="ECO:0000256" key="5">
    <source>
        <dbReference type="PIRSR" id="PIRSR000097-2"/>
    </source>
</evidence>
<accession>A0A9P0AS70</accession>
<dbReference type="FunFam" id="3.20.20.100:FF:000002">
    <property type="entry name" value="2,5-diketo-D-gluconic acid reductase A"/>
    <property type="match status" value="1"/>
</dbReference>
<keyword evidence="2" id="KW-0521">NADP</keyword>
<dbReference type="PROSITE" id="PS00062">
    <property type="entry name" value="ALDOKETO_REDUCTASE_2"/>
    <property type="match status" value="1"/>
</dbReference>
<dbReference type="Proteomes" id="UP001154078">
    <property type="component" value="Chromosome 1"/>
</dbReference>
<dbReference type="SUPFAM" id="SSF51430">
    <property type="entry name" value="NAD(P)-linked oxidoreductase"/>
    <property type="match status" value="1"/>
</dbReference>
<feature type="signal peptide" evidence="7">
    <location>
        <begin position="1"/>
        <end position="22"/>
    </location>
</feature>
<evidence type="ECO:0000313" key="10">
    <source>
        <dbReference type="Proteomes" id="UP001154078"/>
    </source>
</evidence>
<name>A0A9P0AS70_BRAAE</name>
<dbReference type="PANTHER" id="PTHR43827:SF3">
    <property type="entry name" value="NADP-DEPENDENT OXIDOREDUCTASE DOMAIN-CONTAINING PROTEIN"/>
    <property type="match status" value="1"/>
</dbReference>
<evidence type="ECO:0000256" key="1">
    <source>
        <dbReference type="ARBA" id="ARBA00007905"/>
    </source>
</evidence>
<dbReference type="EMBL" id="OV121132">
    <property type="protein sequence ID" value="CAH0546884.1"/>
    <property type="molecule type" value="Genomic_DNA"/>
</dbReference>
<dbReference type="PROSITE" id="PS00798">
    <property type="entry name" value="ALDOKETO_REDUCTASE_1"/>
    <property type="match status" value="1"/>
</dbReference>
<dbReference type="InterPro" id="IPR018170">
    <property type="entry name" value="Aldo/ket_reductase_CS"/>
</dbReference>
<evidence type="ECO:0000256" key="6">
    <source>
        <dbReference type="PIRSR" id="PIRSR000097-3"/>
    </source>
</evidence>
<evidence type="ECO:0000259" key="8">
    <source>
        <dbReference type="Pfam" id="PF00248"/>
    </source>
</evidence>
<keyword evidence="3" id="KW-0560">Oxidoreductase</keyword>
<organism evidence="9 10">
    <name type="scientific">Brassicogethes aeneus</name>
    <name type="common">Rape pollen beetle</name>
    <name type="synonym">Meligethes aeneus</name>
    <dbReference type="NCBI Taxonomy" id="1431903"/>
    <lineage>
        <taxon>Eukaryota</taxon>
        <taxon>Metazoa</taxon>
        <taxon>Ecdysozoa</taxon>
        <taxon>Arthropoda</taxon>
        <taxon>Hexapoda</taxon>
        <taxon>Insecta</taxon>
        <taxon>Pterygota</taxon>
        <taxon>Neoptera</taxon>
        <taxon>Endopterygota</taxon>
        <taxon>Coleoptera</taxon>
        <taxon>Polyphaga</taxon>
        <taxon>Cucujiformia</taxon>
        <taxon>Nitidulidae</taxon>
        <taxon>Meligethinae</taxon>
        <taxon>Brassicogethes</taxon>
    </lineage>
</organism>
<feature type="binding site" evidence="5">
    <location>
        <position position="138"/>
    </location>
    <ligand>
        <name>substrate</name>
    </ligand>
</feature>
<gene>
    <name evidence="9" type="ORF">MELIAE_LOCUS966</name>
</gene>
<dbReference type="InterPro" id="IPR036812">
    <property type="entry name" value="NAD(P)_OxRdtase_dom_sf"/>
</dbReference>
<protein>
    <recommendedName>
        <fullName evidence="8">NADP-dependent oxidoreductase domain-containing protein</fullName>
    </recommendedName>
</protein>
<evidence type="ECO:0000256" key="2">
    <source>
        <dbReference type="ARBA" id="ARBA00022857"/>
    </source>
</evidence>
<evidence type="ECO:0000313" key="9">
    <source>
        <dbReference type="EMBL" id="CAH0546884.1"/>
    </source>
</evidence>